<organism evidence="1">
    <name type="scientific">viral metagenome</name>
    <dbReference type="NCBI Taxonomy" id="1070528"/>
    <lineage>
        <taxon>unclassified sequences</taxon>
        <taxon>metagenomes</taxon>
        <taxon>organismal metagenomes</taxon>
    </lineage>
</organism>
<dbReference type="EMBL" id="MN739885">
    <property type="protein sequence ID" value="QHT75967.1"/>
    <property type="molecule type" value="Genomic_DNA"/>
</dbReference>
<dbReference type="AlphaFoldDB" id="A0A6C0H6C2"/>
<proteinExistence type="predicted"/>
<reference evidence="1" key="1">
    <citation type="journal article" date="2020" name="Nature">
        <title>Giant virus diversity and host interactions through global metagenomics.</title>
        <authorList>
            <person name="Schulz F."/>
            <person name="Roux S."/>
            <person name="Paez-Espino D."/>
            <person name="Jungbluth S."/>
            <person name="Walsh D.A."/>
            <person name="Denef V.J."/>
            <person name="McMahon K.D."/>
            <person name="Konstantinidis K.T."/>
            <person name="Eloe-Fadrosh E.A."/>
            <person name="Kyrpides N.C."/>
            <person name="Woyke T."/>
        </authorList>
    </citation>
    <scope>NUCLEOTIDE SEQUENCE</scope>
    <source>
        <strain evidence="1">GVMAG-M-3300023179-71</strain>
    </source>
</reference>
<name>A0A6C0H6C2_9ZZZZ</name>
<protein>
    <submittedName>
        <fullName evidence="1">Uncharacterized protein</fullName>
    </submittedName>
</protein>
<accession>A0A6C0H6C2</accession>
<sequence length="36" mass="4531">MKNIIQQFIFIFYNFSKRMKNIIQQFIFIFVKIAKE</sequence>
<evidence type="ECO:0000313" key="1">
    <source>
        <dbReference type="EMBL" id="QHT75967.1"/>
    </source>
</evidence>